<dbReference type="AlphaFoldDB" id="A0A658QY30"/>
<organism evidence="3 4">
    <name type="scientific">Caballeronia concitans</name>
    <dbReference type="NCBI Taxonomy" id="1777133"/>
    <lineage>
        <taxon>Bacteria</taxon>
        <taxon>Pseudomonadati</taxon>
        <taxon>Pseudomonadota</taxon>
        <taxon>Betaproteobacteria</taxon>
        <taxon>Burkholderiales</taxon>
        <taxon>Burkholderiaceae</taxon>
        <taxon>Caballeronia</taxon>
    </lineage>
</organism>
<dbReference type="EMBL" id="FCNV02000005">
    <property type="protein sequence ID" value="SAL32666.1"/>
    <property type="molecule type" value="Genomic_DNA"/>
</dbReference>
<proteinExistence type="predicted"/>
<evidence type="ECO:0000313" key="3">
    <source>
        <dbReference type="EMBL" id="SAL32666.1"/>
    </source>
</evidence>
<gene>
    <name evidence="3" type="ORF">AWB72_02959</name>
</gene>
<reference evidence="3 4" key="1">
    <citation type="submission" date="2016-01" db="EMBL/GenBank/DDBJ databases">
        <authorList>
            <person name="Peeters C."/>
        </authorList>
    </citation>
    <scope>NUCLEOTIDE SEQUENCE [LARGE SCALE GENOMIC DNA]</scope>
    <source>
        <strain evidence="3">LMG 29315</strain>
    </source>
</reference>
<accession>A0A658QY30</accession>
<dbReference type="RefSeq" id="WP_040048464.1">
    <property type="nucleotide sequence ID" value="NZ_FCNV02000005.1"/>
</dbReference>
<dbReference type="InterPro" id="IPR001789">
    <property type="entry name" value="Sig_transdc_resp-reg_receiver"/>
</dbReference>
<comment type="caution">
    <text evidence="3">The sequence shown here is derived from an EMBL/GenBank/DDBJ whole genome shotgun (WGS) entry which is preliminary data.</text>
</comment>
<protein>
    <recommendedName>
        <fullName evidence="2">Response regulatory domain-containing protein</fullName>
    </recommendedName>
</protein>
<dbReference type="OrthoDB" id="9852678at2"/>
<dbReference type="SUPFAM" id="SSF52172">
    <property type="entry name" value="CheY-like"/>
    <property type="match status" value="1"/>
</dbReference>
<sequence length="154" mass="17195">MKQGNVHHRILIAEPLPIVAEPIRNLLSAGSFRNSVQIATREPQLLSCLEYSIVDLVIMNPAFVQPDLDIGNVQLLAQFRRRFPTVPILLVTTLRDPVILEEIALLNRIGIGSMSDQLDDLILLGKRLLDGAFGSVSPKIDVMFRAARDMRDPF</sequence>
<dbReference type="Gene3D" id="3.40.50.2300">
    <property type="match status" value="1"/>
</dbReference>
<evidence type="ECO:0000259" key="2">
    <source>
        <dbReference type="PROSITE" id="PS50110"/>
    </source>
</evidence>
<feature type="domain" description="Response regulatory" evidence="2">
    <location>
        <begin position="9"/>
        <end position="129"/>
    </location>
</feature>
<dbReference type="PROSITE" id="PS50110">
    <property type="entry name" value="RESPONSE_REGULATORY"/>
    <property type="match status" value="1"/>
</dbReference>
<comment type="caution">
    <text evidence="1">Lacks conserved residue(s) required for the propagation of feature annotation.</text>
</comment>
<dbReference type="GO" id="GO:0000160">
    <property type="term" value="P:phosphorelay signal transduction system"/>
    <property type="evidence" value="ECO:0007669"/>
    <property type="project" value="InterPro"/>
</dbReference>
<name>A0A658QY30_9BURK</name>
<evidence type="ECO:0000313" key="4">
    <source>
        <dbReference type="Proteomes" id="UP000198263"/>
    </source>
</evidence>
<keyword evidence="4" id="KW-1185">Reference proteome</keyword>
<dbReference type="InterPro" id="IPR011006">
    <property type="entry name" value="CheY-like_superfamily"/>
</dbReference>
<dbReference type="Proteomes" id="UP000198263">
    <property type="component" value="Unassembled WGS sequence"/>
</dbReference>
<evidence type="ECO:0000256" key="1">
    <source>
        <dbReference type="PROSITE-ProRule" id="PRU00169"/>
    </source>
</evidence>